<evidence type="ECO:0000313" key="4">
    <source>
        <dbReference type="Proteomes" id="UP001295794"/>
    </source>
</evidence>
<organism evidence="3 4">
    <name type="scientific">Mycena citricolor</name>
    <dbReference type="NCBI Taxonomy" id="2018698"/>
    <lineage>
        <taxon>Eukaryota</taxon>
        <taxon>Fungi</taxon>
        <taxon>Dikarya</taxon>
        <taxon>Basidiomycota</taxon>
        <taxon>Agaricomycotina</taxon>
        <taxon>Agaricomycetes</taxon>
        <taxon>Agaricomycetidae</taxon>
        <taxon>Agaricales</taxon>
        <taxon>Marasmiineae</taxon>
        <taxon>Mycenaceae</taxon>
        <taxon>Mycena</taxon>
    </lineage>
</organism>
<feature type="transmembrane region" description="Helical" evidence="1">
    <location>
        <begin position="202"/>
        <end position="222"/>
    </location>
</feature>
<feature type="transmembrane region" description="Helical" evidence="1">
    <location>
        <begin position="112"/>
        <end position="134"/>
    </location>
</feature>
<name>A0AAD2JU81_9AGAR</name>
<reference evidence="3" key="1">
    <citation type="submission" date="2023-11" db="EMBL/GenBank/DDBJ databases">
        <authorList>
            <person name="De Vega J J."/>
            <person name="De Vega J J."/>
        </authorList>
    </citation>
    <scope>NUCLEOTIDE SEQUENCE</scope>
</reference>
<feature type="signal peptide" evidence="2">
    <location>
        <begin position="1"/>
        <end position="25"/>
    </location>
</feature>
<dbReference type="EMBL" id="CAVNYO010000011">
    <property type="protein sequence ID" value="CAK5262167.1"/>
    <property type="molecule type" value="Genomic_DNA"/>
</dbReference>
<sequence length="585" mass="63944">MKTNVYALKTQRLILFFCLIGAVHAADFDTCLAEIKRGDWGLTGGTDNAGNPIANISEAKSITYELCAVACGAGPEPFQWNTFSQQFSAWLLPYLALVAQLPFGATDNFDNVMSVVLSVGSPTLAAYSLALTVLNGHWIARRFSSVEKYPNAKQAVQVLSRLQQSPLLVTEDYGLLASLVILPQNDRWWAELVELLEYTHTWSISSVASIIWVSIAYVFTVIDSFTGTIVSSTLNANGQGVGSAYLWLLPVVIGWLQLGPKCNSVRLRGAVNRANAEAYLASDQGRAVLAEDITPDRALSLAPRMGSVRRDEMCSPPIMNYSRWLAWTHSVETVYAIFETATARSALHQSVDPNVPWTKNAERGTSATISPVNREGTLQQVTDYAVPLPTSARSHWAPGVFSRFFVASLMALGLTWSTTGAAVIVVWFTPTRGLGCRSGAYLLYGAFSTLIWILLVLSSFLAHYSAQRPSRFDDGGFPIYSRASRIAATLSIVLRRVGKVLAACNAIWIVVACIFQFSSFFDRCYCNSSVLHFGYKRAYDVIDLVASDISTMKVAWAGGVAMALGFSFLFILFVNIYINPPLAAT</sequence>
<gene>
    <name evidence="3" type="ORF">MYCIT1_LOCUS667</name>
</gene>
<evidence type="ECO:0000256" key="2">
    <source>
        <dbReference type="SAM" id="SignalP"/>
    </source>
</evidence>
<dbReference type="Proteomes" id="UP001295794">
    <property type="component" value="Unassembled WGS sequence"/>
</dbReference>
<feature type="transmembrane region" description="Helical" evidence="1">
    <location>
        <begin position="404"/>
        <end position="429"/>
    </location>
</feature>
<comment type="caution">
    <text evidence="3">The sequence shown here is derived from an EMBL/GenBank/DDBJ whole genome shotgun (WGS) entry which is preliminary data.</text>
</comment>
<keyword evidence="2" id="KW-0732">Signal</keyword>
<feature type="chain" id="PRO_5042239038" evidence="2">
    <location>
        <begin position="26"/>
        <end position="585"/>
    </location>
</feature>
<keyword evidence="1" id="KW-1133">Transmembrane helix</keyword>
<keyword evidence="1" id="KW-0812">Transmembrane</keyword>
<proteinExistence type="predicted"/>
<protein>
    <submittedName>
        <fullName evidence="3">Uncharacterized protein</fullName>
    </submittedName>
</protein>
<keyword evidence="1" id="KW-0472">Membrane</keyword>
<evidence type="ECO:0000313" key="3">
    <source>
        <dbReference type="EMBL" id="CAK5262167.1"/>
    </source>
</evidence>
<feature type="transmembrane region" description="Helical" evidence="1">
    <location>
        <begin position="441"/>
        <end position="462"/>
    </location>
</feature>
<feature type="transmembrane region" description="Helical" evidence="1">
    <location>
        <begin position="242"/>
        <end position="258"/>
    </location>
</feature>
<feature type="transmembrane region" description="Helical" evidence="1">
    <location>
        <begin position="554"/>
        <end position="578"/>
    </location>
</feature>
<dbReference type="AlphaFoldDB" id="A0AAD2JU81"/>
<evidence type="ECO:0000256" key="1">
    <source>
        <dbReference type="SAM" id="Phobius"/>
    </source>
</evidence>
<feature type="transmembrane region" description="Helical" evidence="1">
    <location>
        <begin position="500"/>
        <end position="521"/>
    </location>
</feature>
<accession>A0AAD2JU81</accession>
<keyword evidence="4" id="KW-1185">Reference proteome</keyword>